<protein>
    <submittedName>
        <fullName evidence="3">Unannotated protein</fullName>
    </submittedName>
</protein>
<dbReference type="Pfam" id="PF09722">
    <property type="entry name" value="Xre_MbcA_ParS_C"/>
    <property type="match status" value="1"/>
</dbReference>
<evidence type="ECO:0000313" key="4">
    <source>
        <dbReference type="EMBL" id="CAB5021994.1"/>
    </source>
</evidence>
<dbReference type="AlphaFoldDB" id="A0A6J7IND9"/>
<accession>A0A6J7IND9</accession>
<dbReference type="InterPro" id="IPR046847">
    <property type="entry name" value="Xre-like_HTH"/>
</dbReference>
<dbReference type="InterPro" id="IPR024467">
    <property type="entry name" value="Xre/MbcA/ParS-like_toxin-bd"/>
</dbReference>
<dbReference type="Pfam" id="PF20432">
    <property type="entry name" value="Xre-like-HTH"/>
    <property type="match status" value="1"/>
</dbReference>
<sequence length="146" mass="15956">MSVETLVTPASRYETPELVEFADSVVRTELTRAAVPALVRLAEGWQLGAERMCGLLGGISQSTWYAWKQGAPNELSVDQLTRASYLLGIYSALHALFREPLADQWVTRPNTNPLFGGRPPIELMAWGGIVALSQVREMLDGARGGL</sequence>
<evidence type="ECO:0000259" key="2">
    <source>
        <dbReference type="Pfam" id="PF20432"/>
    </source>
</evidence>
<feature type="domain" description="Antitoxin Xre-like helix-turn-helix" evidence="2">
    <location>
        <begin position="29"/>
        <end position="88"/>
    </location>
</feature>
<evidence type="ECO:0000259" key="1">
    <source>
        <dbReference type="Pfam" id="PF09722"/>
    </source>
</evidence>
<reference evidence="3" key="1">
    <citation type="submission" date="2020-05" db="EMBL/GenBank/DDBJ databases">
        <authorList>
            <person name="Chiriac C."/>
            <person name="Salcher M."/>
            <person name="Ghai R."/>
            <person name="Kavagutti S V."/>
        </authorList>
    </citation>
    <scope>NUCLEOTIDE SEQUENCE</scope>
</reference>
<name>A0A6J7IND9_9ZZZZ</name>
<dbReference type="EMBL" id="CAFBOZ010000304">
    <property type="protein sequence ID" value="CAB5021994.1"/>
    <property type="molecule type" value="Genomic_DNA"/>
</dbReference>
<organism evidence="3">
    <name type="scientific">freshwater metagenome</name>
    <dbReference type="NCBI Taxonomy" id="449393"/>
    <lineage>
        <taxon>unclassified sequences</taxon>
        <taxon>metagenomes</taxon>
        <taxon>ecological metagenomes</taxon>
    </lineage>
</organism>
<evidence type="ECO:0000313" key="3">
    <source>
        <dbReference type="EMBL" id="CAB4931822.1"/>
    </source>
</evidence>
<proteinExistence type="predicted"/>
<dbReference type="GO" id="GO:0003677">
    <property type="term" value="F:DNA binding"/>
    <property type="evidence" value="ECO:0007669"/>
    <property type="project" value="InterPro"/>
</dbReference>
<dbReference type="EMBL" id="CAFBNF010000017">
    <property type="protein sequence ID" value="CAB4931822.1"/>
    <property type="molecule type" value="Genomic_DNA"/>
</dbReference>
<gene>
    <name evidence="3" type="ORF">UFOPK3773_00292</name>
    <name evidence="4" type="ORF">UFOPK3992_01771</name>
</gene>
<feature type="domain" description="Antitoxin Xre/MbcA/ParS-like toxin-binding" evidence="1">
    <location>
        <begin position="92"/>
        <end position="145"/>
    </location>
</feature>